<sequence length="133" mass="14759">MLPAGRGIRLLSLCTSYQGFINPLSIPHSHAKLVNTVRRQSHALQITHWVLCVPPASINTVQPALHPSGGPLPRLPWVSVVQILLYCKKLLFPEEANVLAKHVGNRALASKAVSIWPTLPYLGHTQYICFLWL</sequence>
<protein>
    <submittedName>
        <fullName evidence="1">Uncharacterized protein</fullName>
    </submittedName>
</protein>
<organism evidence="1 2">
    <name type="scientific">Aquarana catesbeiana</name>
    <name type="common">American bullfrog</name>
    <name type="synonym">Rana catesbeiana</name>
    <dbReference type="NCBI Taxonomy" id="8400"/>
    <lineage>
        <taxon>Eukaryota</taxon>
        <taxon>Metazoa</taxon>
        <taxon>Chordata</taxon>
        <taxon>Craniata</taxon>
        <taxon>Vertebrata</taxon>
        <taxon>Euteleostomi</taxon>
        <taxon>Amphibia</taxon>
        <taxon>Batrachia</taxon>
        <taxon>Anura</taxon>
        <taxon>Neobatrachia</taxon>
        <taxon>Ranoidea</taxon>
        <taxon>Ranidae</taxon>
        <taxon>Aquarana</taxon>
    </lineage>
</organism>
<dbReference type="Proteomes" id="UP000228934">
    <property type="component" value="Unassembled WGS sequence"/>
</dbReference>
<reference evidence="2" key="1">
    <citation type="journal article" date="2017" name="Nat. Commun.">
        <title>The North American bullfrog draft genome provides insight into hormonal regulation of long noncoding RNA.</title>
        <authorList>
            <person name="Hammond S.A."/>
            <person name="Warren R.L."/>
            <person name="Vandervalk B.P."/>
            <person name="Kucuk E."/>
            <person name="Khan H."/>
            <person name="Gibb E.A."/>
            <person name="Pandoh P."/>
            <person name="Kirk H."/>
            <person name="Zhao Y."/>
            <person name="Jones M."/>
            <person name="Mungall A.J."/>
            <person name="Coope R."/>
            <person name="Pleasance S."/>
            <person name="Moore R.A."/>
            <person name="Holt R.A."/>
            <person name="Round J.M."/>
            <person name="Ohora S."/>
            <person name="Walle B.V."/>
            <person name="Veldhoen N."/>
            <person name="Helbing C.C."/>
            <person name="Birol I."/>
        </authorList>
    </citation>
    <scope>NUCLEOTIDE SEQUENCE [LARGE SCALE GENOMIC DNA]</scope>
</reference>
<accession>A0A2G9Q797</accession>
<name>A0A2G9Q797_AQUCT</name>
<feature type="non-terminal residue" evidence="1">
    <location>
        <position position="133"/>
    </location>
</feature>
<proteinExistence type="predicted"/>
<evidence type="ECO:0000313" key="2">
    <source>
        <dbReference type="Proteomes" id="UP000228934"/>
    </source>
</evidence>
<gene>
    <name evidence="1" type="ORF">AB205_0126510</name>
</gene>
<keyword evidence="2" id="KW-1185">Reference proteome</keyword>
<dbReference type="AlphaFoldDB" id="A0A2G9Q797"/>
<evidence type="ECO:0000313" key="1">
    <source>
        <dbReference type="EMBL" id="PIO10913.1"/>
    </source>
</evidence>
<dbReference type="EMBL" id="KZ061480">
    <property type="protein sequence ID" value="PIO10913.1"/>
    <property type="molecule type" value="Genomic_DNA"/>
</dbReference>